<keyword evidence="2" id="KW-1185">Reference proteome</keyword>
<accession>A0A9D4I324</accession>
<protein>
    <submittedName>
        <fullName evidence="1">Uncharacterized protein</fullName>
    </submittedName>
</protein>
<evidence type="ECO:0000313" key="1">
    <source>
        <dbReference type="EMBL" id="KAH3748421.1"/>
    </source>
</evidence>
<dbReference type="EMBL" id="JAIWYP010000010">
    <property type="protein sequence ID" value="KAH3748421.1"/>
    <property type="molecule type" value="Genomic_DNA"/>
</dbReference>
<evidence type="ECO:0000313" key="2">
    <source>
        <dbReference type="Proteomes" id="UP000828390"/>
    </source>
</evidence>
<organism evidence="1 2">
    <name type="scientific">Dreissena polymorpha</name>
    <name type="common">Zebra mussel</name>
    <name type="synonym">Mytilus polymorpha</name>
    <dbReference type="NCBI Taxonomy" id="45954"/>
    <lineage>
        <taxon>Eukaryota</taxon>
        <taxon>Metazoa</taxon>
        <taxon>Spiralia</taxon>
        <taxon>Lophotrochozoa</taxon>
        <taxon>Mollusca</taxon>
        <taxon>Bivalvia</taxon>
        <taxon>Autobranchia</taxon>
        <taxon>Heteroconchia</taxon>
        <taxon>Euheterodonta</taxon>
        <taxon>Imparidentia</taxon>
        <taxon>Neoheterodontei</taxon>
        <taxon>Myida</taxon>
        <taxon>Dreissenoidea</taxon>
        <taxon>Dreissenidae</taxon>
        <taxon>Dreissena</taxon>
    </lineage>
</organism>
<proteinExistence type="predicted"/>
<gene>
    <name evidence="1" type="ORF">DPMN_182866</name>
</gene>
<dbReference type="Proteomes" id="UP000828390">
    <property type="component" value="Unassembled WGS sequence"/>
</dbReference>
<dbReference type="AlphaFoldDB" id="A0A9D4I324"/>
<sequence length="116" mass="13435">MLKLAQTDQQTDQQTGQKQYVPLYYSGGHKNNPASSLDRSLAHRQKSFFRLQNQRGSQGFTLRLDRMLTHIVMMMMNNVNDDDDSDEDKSIIYNQITSDLCTCINVCTLFYISIKF</sequence>
<reference evidence="1" key="1">
    <citation type="journal article" date="2019" name="bioRxiv">
        <title>The Genome of the Zebra Mussel, Dreissena polymorpha: A Resource for Invasive Species Research.</title>
        <authorList>
            <person name="McCartney M.A."/>
            <person name="Auch B."/>
            <person name="Kono T."/>
            <person name="Mallez S."/>
            <person name="Zhang Y."/>
            <person name="Obille A."/>
            <person name="Becker A."/>
            <person name="Abrahante J.E."/>
            <person name="Garbe J."/>
            <person name="Badalamenti J.P."/>
            <person name="Herman A."/>
            <person name="Mangelson H."/>
            <person name="Liachko I."/>
            <person name="Sullivan S."/>
            <person name="Sone E.D."/>
            <person name="Koren S."/>
            <person name="Silverstein K.A.T."/>
            <person name="Beckman K.B."/>
            <person name="Gohl D.M."/>
        </authorList>
    </citation>
    <scope>NUCLEOTIDE SEQUENCE</scope>
    <source>
        <strain evidence="1">Duluth1</strain>
        <tissue evidence="1">Whole animal</tissue>
    </source>
</reference>
<comment type="caution">
    <text evidence="1">The sequence shown here is derived from an EMBL/GenBank/DDBJ whole genome shotgun (WGS) entry which is preliminary data.</text>
</comment>
<reference evidence="1" key="2">
    <citation type="submission" date="2020-11" db="EMBL/GenBank/DDBJ databases">
        <authorList>
            <person name="McCartney M.A."/>
            <person name="Auch B."/>
            <person name="Kono T."/>
            <person name="Mallez S."/>
            <person name="Becker A."/>
            <person name="Gohl D.M."/>
            <person name="Silverstein K.A.T."/>
            <person name="Koren S."/>
            <person name="Bechman K.B."/>
            <person name="Herman A."/>
            <person name="Abrahante J.E."/>
            <person name="Garbe J."/>
        </authorList>
    </citation>
    <scope>NUCLEOTIDE SEQUENCE</scope>
    <source>
        <strain evidence="1">Duluth1</strain>
        <tissue evidence="1">Whole animal</tissue>
    </source>
</reference>
<name>A0A9D4I324_DREPO</name>